<dbReference type="RefSeq" id="XP_060453123.1">
    <property type="nucleotide sequence ID" value="XM_060601844.1"/>
</dbReference>
<reference evidence="2" key="1">
    <citation type="journal article" date="2023" name="BMC Genomics">
        <title>Chromosome-level genome assemblies of Cutaneotrichosporon spp. (Trichosporonales, Basidiomycota) reveal imbalanced evolution between nucleotide sequences and chromosome synteny.</title>
        <authorList>
            <person name="Kobayashi Y."/>
            <person name="Kayamori A."/>
            <person name="Aoki K."/>
            <person name="Shiwa Y."/>
            <person name="Matsutani M."/>
            <person name="Fujita N."/>
            <person name="Sugita T."/>
            <person name="Iwasaki W."/>
            <person name="Tanaka N."/>
            <person name="Takashima M."/>
        </authorList>
    </citation>
    <scope>NUCLEOTIDE SEQUENCE</scope>
    <source>
        <strain evidence="2">HIS019</strain>
    </source>
</reference>
<proteinExistence type="predicted"/>
<evidence type="ECO:0000256" key="1">
    <source>
        <dbReference type="SAM" id="MobiDB-lite"/>
    </source>
</evidence>
<organism evidence="2 3">
    <name type="scientific">Cutaneotrichosporon cavernicola</name>
    <dbReference type="NCBI Taxonomy" id="279322"/>
    <lineage>
        <taxon>Eukaryota</taxon>
        <taxon>Fungi</taxon>
        <taxon>Dikarya</taxon>
        <taxon>Basidiomycota</taxon>
        <taxon>Agaricomycotina</taxon>
        <taxon>Tremellomycetes</taxon>
        <taxon>Trichosporonales</taxon>
        <taxon>Trichosporonaceae</taxon>
        <taxon>Cutaneotrichosporon</taxon>
    </lineage>
</organism>
<evidence type="ECO:0000313" key="2">
    <source>
        <dbReference type="EMBL" id="BEI87857.1"/>
    </source>
</evidence>
<dbReference type="GeneID" id="85491728"/>
<gene>
    <name evidence="2" type="ORF">CcaverHIS019_0105750</name>
</gene>
<dbReference type="AlphaFoldDB" id="A0AA48I7Z6"/>
<evidence type="ECO:0000313" key="3">
    <source>
        <dbReference type="Proteomes" id="UP001233271"/>
    </source>
</evidence>
<feature type="compositionally biased region" description="Low complexity" evidence="1">
    <location>
        <begin position="1"/>
        <end position="15"/>
    </location>
</feature>
<name>A0AA48I7Z6_9TREE</name>
<accession>A0AA48I7Z6</accession>
<feature type="compositionally biased region" description="Low complexity" evidence="1">
    <location>
        <begin position="21"/>
        <end position="43"/>
    </location>
</feature>
<feature type="region of interest" description="Disordered" evidence="1">
    <location>
        <begin position="1"/>
        <end position="71"/>
    </location>
</feature>
<protein>
    <submittedName>
        <fullName evidence="2">Uncharacterized protein</fullName>
    </submittedName>
</protein>
<sequence>MWSSIPGASSSSSPYSPRPSTPRTGGPSGSYSSSPTLPSSSSPKQVKRVSSTRDPNQRKKQDGSGSTPKITLPLDVWRDTFLDAFPALPTTSQAIVDDWYSSGSWEGPVCDSAYLNPSESEDDDDSAEFAVAAKSKRAEGKGKCNKVSRSKPAGRGGGSLWKHVTTHCKSLDVDAVRAADSRIVHAFLGSICAPHDVLLCGTQFSESLYPRCACHSKAKSSDSLRNALESVGLPDVNVHELDRVIFISEMHNRWFVVFVTSQWVVVYDPAGFYRLEPDTVSQFADYVVDAFLADTSKWPDLEVVRTTLETRIISPDNPIDPMRSVVLVCGAIELMVALPTLDELHYPGLEVSLWFLSESIHKDLTHEHYRRFLALAFKDVEDEGMKDDNLTTANPRGNGFKRRPRIDAPKVPFKAKRRIKRKKQFVPAASSVAKHDVSPELAAALRTANNKSMTGSKLGKAILDRVVWTCNAGHLPTDEGCACDFAEYCDDLFSDLGLDRSLLASLGVNSHRSVSN</sequence>
<dbReference type="KEGG" id="ccac:CcaHIS019_0105750"/>
<dbReference type="Proteomes" id="UP001233271">
    <property type="component" value="Chromosome 1"/>
</dbReference>
<keyword evidence="3" id="KW-1185">Reference proteome</keyword>
<dbReference type="EMBL" id="AP028212">
    <property type="protein sequence ID" value="BEI87857.1"/>
    <property type="molecule type" value="Genomic_DNA"/>
</dbReference>